<name>A0AAD4BC40_BOLED</name>
<reference evidence="1" key="2">
    <citation type="journal article" date="2020" name="Nat. Commun.">
        <title>Large-scale genome sequencing of mycorrhizal fungi provides insights into the early evolution of symbiotic traits.</title>
        <authorList>
            <person name="Miyauchi S."/>
            <person name="Kiss E."/>
            <person name="Kuo A."/>
            <person name="Drula E."/>
            <person name="Kohler A."/>
            <person name="Sanchez-Garcia M."/>
            <person name="Morin E."/>
            <person name="Andreopoulos B."/>
            <person name="Barry K.W."/>
            <person name="Bonito G."/>
            <person name="Buee M."/>
            <person name="Carver A."/>
            <person name="Chen C."/>
            <person name="Cichocki N."/>
            <person name="Clum A."/>
            <person name="Culley D."/>
            <person name="Crous P.W."/>
            <person name="Fauchery L."/>
            <person name="Girlanda M."/>
            <person name="Hayes R.D."/>
            <person name="Keri Z."/>
            <person name="LaButti K."/>
            <person name="Lipzen A."/>
            <person name="Lombard V."/>
            <person name="Magnuson J."/>
            <person name="Maillard F."/>
            <person name="Murat C."/>
            <person name="Nolan M."/>
            <person name="Ohm R.A."/>
            <person name="Pangilinan J."/>
            <person name="Pereira M.F."/>
            <person name="Perotto S."/>
            <person name="Peter M."/>
            <person name="Pfister S."/>
            <person name="Riley R."/>
            <person name="Sitrit Y."/>
            <person name="Stielow J.B."/>
            <person name="Szollosi G."/>
            <person name="Zifcakova L."/>
            <person name="Stursova M."/>
            <person name="Spatafora J.W."/>
            <person name="Tedersoo L."/>
            <person name="Vaario L.M."/>
            <person name="Yamada A."/>
            <person name="Yan M."/>
            <person name="Wang P."/>
            <person name="Xu J."/>
            <person name="Bruns T."/>
            <person name="Baldrian P."/>
            <person name="Vilgalys R."/>
            <person name="Dunand C."/>
            <person name="Henrissat B."/>
            <person name="Grigoriev I.V."/>
            <person name="Hibbett D."/>
            <person name="Nagy L.G."/>
            <person name="Martin F.M."/>
        </authorList>
    </citation>
    <scope>NUCLEOTIDE SEQUENCE</scope>
    <source>
        <strain evidence="1">BED1</strain>
    </source>
</reference>
<protein>
    <submittedName>
        <fullName evidence="1">Uncharacterized protein</fullName>
    </submittedName>
</protein>
<reference evidence="1" key="1">
    <citation type="submission" date="2019-10" db="EMBL/GenBank/DDBJ databases">
        <authorList>
            <consortium name="DOE Joint Genome Institute"/>
            <person name="Kuo A."/>
            <person name="Miyauchi S."/>
            <person name="Kiss E."/>
            <person name="Drula E."/>
            <person name="Kohler A."/>
            <person name="Sanchez-Garcia M."/>
            <person name="Andreopoulos B."/>
            <person name="Barry K.W."/>
            <person name="Bonito G."/>
            <person name="Buee M."/>
            <person name="Carver A."/>
            <person name="Chen C."/>
            <person name="Cichocki N."/>
            <person name="Clum A."/>
            <person name="Culley D."/>
            <person name="Crous P.W."/>
            <person name="Fauchery L."/>
            <person name="Girlanda M."/>
            <person name="Hayes R."/>
            <person name="Keri Z."/>
            <person name="LaButti K."/>
            <person name="Lipzen A."/>
            <person name="Lombard V."/>
            <person name="Magnuson J."/>
            <person name="Maillard F."/>
            <person name="Morin E."/>
            <person name="Murat C."/>
            <person name="Nolan M."/>
            <person name="Ohm R."/>
            <person name="Pangilinan J."/>
            <person name="Pereira M."/>
            <person name="Perotto S."/>
            <person name="Peter M."/>
            <person name="Riley R."/>
            <person name="Sitrit Y."/>
            <person name="Stielow B."/>
            <person name="Szollosi G."/>
            <person name="Zifcakova L."/>
            <person name="Stursova M."/>
            <person name="Spatafora J.W."/>
            <person name="Tedersoo L."/>
            <person name="Vaario L.-M."/>
            <person name="Yamada A."/>
            <person name="Yan M."/>
            <person name="Wang P."/>
            <person name="Xu J."/>
            <person name="Bruns T."/>
            <person name="Baldrian P."/>
            <person name="Vilgalys R."/>
            <person name="Henrissat B."/>
            <person name="Grigoriev I.V."/>
            <person name="Hibbett D."/>
            <person name="Nagy L.G."/>
            <person name="Martin F.M."/>
        </authorList>
    </citation>
    <scope>NUCLEOTIDE SEQUENCE</scope>
    <source>
        <strain evidence="1">BED1</strain>
    </source>
</reference>
<accession>A0AAD4BC40</accession>
<proteinExistence type="predicted"/>
<keyword evidence="2" id="KW-1185">Reference proteome</keyword>
<comment type="caution">
    <text evidence="1">The sequence shown here is derived from an EMBL/GenBank/DDBJ whole genome shotgun (WGS) entry which is preliminary data.</text>
</comment>
<organism evidence="1 2">
    <name type="scientific">Boletus edulis BED1</name>
    <dbReference type="NCBI Taxonomy" id="1328754"/>
    <lineage>
        <taxon>Eukaryota</taxon>
        <taxon>Fungi</taxon>
        <taxon>Dikarya</taxon>
        <taxon>Basidiomycota</taxon>
        <taxon>Agaricomycotina</taxon>
        <taxon>Agaricomycetes</taxon>
        <taxon>Agaricomycetidae</taxon>
        <taxon>Boletales</taxon>
        <taxon>Boletineae</taxon>
        <taxon>Boletaceae</taxon>
        <taxon>Boletoideae</taxon>
        <taxon>Boletus</taxon>
    </lineage>
</organism>
<dbReference type="EMBL" id="WHUW01000243">
    <property type="protein sequence ID" value="KAF8416738.1"/>
    <property type="molecule type" value="Genomic_DNA"/>
</dbReference>
<dbReference type="AlphaFoldDB" id="A0AAD4BC40"/>
<sequence>MQYPFSLNISGNEYKYQCEGDAEKIISAPLCYVFDPRSRFPFQMVAKRYRIGECQDATLLRMTRMPSRSYSCMGMGHWEVTIQRLYQQASPRRSVLFHGMWSIDMPNH</sequence>
<gene>
    <name evidence="1" type="ORF">L210DRAFT_3581779</name>
</gene>
<evidence type="ECO:0000313" key="1">
    <source>
        <dbReference type="EMBL" id="KAF8416738.1"/>
    </source>
</evidence>
<dbReference type="Proteomes" id="UP001194468">
    <property type="component" value="Unassembled WGS sequence"/>
</dbReference>
<evidence type="ECO:0000313" key="2">
    <source>
        <dbReference type="Proteomes" id="UP001194468"/>
    </source>
</evidence>